<dbReference type="InterPro" id="IPR038765">
    <property type="entry name" value="Papain-like_cys_pep_sf"/>
</dbReference>
<comment type="caution">
    <text evidence="2">The sequence shown here is derived from an EMBL/GenBank/DDBJ whole genome shotgun (WGS) entry which is preliminary data.</text>
</comment>
<accession>A0AAW1PJ82</accession>
<dbReference type="Proteomes" id="UP001465755">
    <property type="component" value="Unassembled WGS sequence"/>
</dbReference>
<reference evidence="2 3" key="1">
    <citation type="journal article" date="2024" name="Nat. Commun.">
        <title>Phylogenomics reveals the evolutionary origins of lichenization in chlorophyte algae.</title>
        <authorList>
            <person name="Puginier C."/>
            <person name="Libourel C."/>
            <person name="Otte J."/>
            <person name="Skaloud P."/>
            <person name="Haon M."/>
            <person name="Grisel S."/>
            <person name="Petersen M."/>
            <person name="Berrin J.G."/>
            <person name="Delaux P.M."/>
            <person name="Dal Grande F."/>
            <person name="Keller J."/>
        </authorList>
    </citation>
    <scope>NUCLEOTIDE SEQUENCE [LARGE SCALE GENOMIC DNA]</scope>
    <source>
        <strain evidence="2 3">SAG 2036</strain>
    </source>
</reference>
<organism evidence="2 3">
    <name type="scientific">Symbiochloris irregularis</name>
    <dbReference type="NCBI Taxonomy" id="706552"/>
    <lineage>
        <taxon>Eukaryota</taxon>
        <taxon>Viridiplantae</taxon>
        <taxon>Chlorophyta</taxon>
        <taxon>core chlorophytes</taxon>
        <taxon>Trebouxiophyceae</taxon>
        <taxon>Trebouxiales</taxon>
        <taxon>Trebouxiaceae</taxon>
        <taxon>Symbiochloris</taxon>
    </lineage>
</organism>
<evidence type="ECO:0000313" key="2">
    <source>
        <dbReference type="EMBL" id="KAK9809496.1"/>
    </source>
</evidence>
<gene>
    <name evidence="2" type="ORF">WJX73_004544</name>
</gene>
<evidence type="ECO:0000256" key="1">
    <source>
        <dbReference type="SAM" id="MobiDB-lite"/>
    </source>
</evidence>
<proteinExistence type="predicted"/>
<protein>
    <submittedName>
        <fullName evidence="2">Uncharacterized protein</fullName>
    </submittedName>
</protein>
<evidence type="ECO:0000313" key="3">
    <source>
        <dbReference type="Proteomes" id="UP001465755"/>
    </source>
</evidence>
<feature type="region of interest" description="Disordered" evidence="1">
    <location>
        <begin position="1"/>
        <end position="20"/>
    </location>
</feature>
<keyword evidence="3" id="KW-1185">Reference proteome</keyword>
<sequence>MCASHKEQDRRVRAQQGPTHTLDEAHHLLRKLQGAHTVSDAGYLAILGVPVPHCPDSYDKAKAPRFKAGARHSMEDPLGSCDGLLPIRELFAQLRSCPYGSADPSAFAASLNLDHAIQQDSQEFFKLLLSMLENRLRQSFRQTGGEGAGAPAVQAHERVRDHLQHLRPAHGESQRHGVLGGGRAREIVGGGRVGGRQSVQV</sequence>
<name>A0AAW1PJ82_9CHLO</name>
<dbReference type="EMBL" id="JALJOQ010000019">
    <property type="protein sequence ID" value="KAK9809496.1"/>
    <property type="molecule type" value="Genomic_DNA"/>
</dbReference>
<dbReference type="AlphaFoldDB" id="A0AAW1PJ82"/>
<dbReference type="SUPFAM" id="SSF54001">
    <property type="entry name" value="Cysteine proteinases"/>
    <property type="match status" value="1"/>
</dbReference>
<feature type="compositionally biased region" description="Basic and acidic residues" evidence="1">
    <location>
        <begin position="1"/>
        <end position="12"/>
    </location>
</feature>